<comment type="caution">
    <text evidence="2">The sequence shown here is derived from an EMBL/GenBank/DDBJ whole genome shotgun (WGS) entry which is preliminary data.</text>
</comment>
<reference evidence="2 3" key="1">
    <citation type="submission" date="2013-09" db="EMBL/GenBank/DDBJ databases">
        <title>High correlation between genotypes and phenotypes of environmental bacteria Comamonas testosteroni strains.</title>
        <authorList>
            <person name="Liu L."/>
            <person name="Zhu W."/>
            <person name="Xia X."/>
            <person name="Xu B."/>
            <person name="Luo M."/>
            <person name="Wang G."/>
        </authorList>
    </citation>
    <scope>NUCLEOTIDE SEQUENCE [LARGE SCALE GENOMIC DNA]</scope>
    <source>
        <strain evidence="2 3">JL40</strain>
    </source>
</reference>
<sequence>MAESKGNLLIGKGEKLIENGDWKANSRPKPRPYTIEQQRSLFGPMLDKLAQTALHQNPKLAPRSEIAAKITIHPEFLAKSYFPTSLLGNAGLRLIGSRAVDITPRKMVRGKPPRRLPTAVLIVAGTAESYVRASALLADTETSKKVQDCFVCLESIDPFSPQDRKHGLNFTKFDGNVEVVLHASLNDLDINRAFFDLARGLNARFDDQRARTIGGLTFLPLQIKADAAQEFIGVVESFTHLRAIRNMPVLTDDPIAPDSGMTRSLAFAPSLPTEAAVDESMRAVIFDGGFTPNLLPWVNALDAPDLAAAQPNQLEHGQAVTSAFLFGAIEPTQHTIAPPYCNVDHVRVLPSTSGDMQAADVIDRIISTLQAARDSGRPYSLANLSLGPRVPIFDDDPHEWTVRLDDFLSFGDLFMTVAVGNDGNEGRDLGRIQPPGDAVNAFAVGASDGHHGKAARAFYSCLGPGRSPGLVKPDAVAFGGSATDLMRIVDPAAHVIRHRAGTSYAAPLALRLAAGVQATVHESLDPIMLHALLVSRAQFNPYKHDQTEVGWGVLPAAVEDILYSPDDEIVVMYQGLIAKGMPLKAKIPLPAGLPLELKPTIAATFTYRAPIDPAHPVSYTRAGLEIRFQPDGKKSKSFFSKTEYDAEQDLRADALKWETCRHHQRRISVSEMTDPCFVIRYQGREEGASDESALKGTDGQLLPAEQQPSALPFALIVRIKVPNVNDLSTRVLNQFKVLNEVALRTQIQT</sequence>
<gene>
    <name evidence="2" type="ORF">P353_05655</name>
</gene>
<evidence type="ECO:0000313" key="3">
    <source>
        <dbReference type="Proteomes" id="UP000029553"/>
    </source>
</evidence>
<evidence type="ECO:0000259" key="1">
    <source>
        <dbReference type="Pfam" id="PF00082"/>
    </source>
</evidence>
<dbReference type="Pfam" id="PF00082">
    <property type="entry name" value="Peptidase_S8"/>
    <property type="match status" value="1"/>
</dbReference>
<organism evidence="2 3">
    <name type="scientific">Comamonas testosteroni</name>
    <name type="common">Pseudomonas testosteroni</name>
    <dbReference type="NCBI Taxonomy" id="285"/>
    <lineage>
        <taxon>Bacteria</taxon>
        <taxon>Pseudomonadati</taxon>
        <taxon>Pseudomonadota</taxon>
        <taxon>Betaproteobacteria</taxon>
        <taxon>Burkholderiales</taxon>
        <taxon>Comamonadaceae</taxon>
        <taxon>Comamonas</taxon>
    </lineage>
</organism>
<proteinExistence type="predicted"/>
<dbReference type="InterPro" id="IPR000209">
    <property type="entry name" value="Peptidase_S8/S53_dom"/>
</dbReference>
<dbReference type="SUPFAM" id="SSF52743">
    <property type="entry name" value="Subtilisin-like"/>
    <property type="match status" value="1"/>
</dbReference>
<name>A0A096HQV2_COMTE</name>
<dbReference type="Proteomes" id="UP000029553">
    <property type="component" value="Unassembled WGS sequence"/>
</dbReference>
<dbReference type="AlphaFoldDB" id="A0A096HQV2"/>
<dbReference type="RefSeq" id="WP_052084726.1">
    <property type="nucleotide sequence ID" value="NZ_AWOR01000021.1"/>
</dbReference>
<accession>A0A096HQV2</accession>
<feature type="domain" description="Peptidase S8/S53" evidence="1">
    <location>
        <begin position="298"/>
        <end position="552"/>
    </location>
</feature>
<dbReference type="GO" id="GO:0004252">
    <property type="term" value="F:serine-type endopeptidase activity"/>
    <property type="evidence" value="ECO:0007669"/>
    <property type="project" value="InterPro"/>
</dbReference>
<dbReference type="EMBL" id="AWOR01000021">
    <property type="protein sequence ID" value="KGH31352.1"/>
    <property type="molecule type" value="Genomic_DNA"/>
</dbReference>
<dbReference type="GO" id="GO:0006508">
    <property type="term" value="P:proteolysis"/>
    <property type="evidence" value="ECO:0007669"/>
    <property type="project" value="InterPro"/>
</dbReference>
<protein>
    <recommendedName>
        <fullName evidence="1">Peptidase S8/S53 domain-containing protein</fullName>
    </recommendedName>
</protein>
<evidence type="ECO:0000313" key="2">
    <source>
        <dbReference type="EMBL" id="KGH31352.1"/>
    </source>
</evidence>
<dbReference type="Gene3D" id="3.40.50.200">
    <property type="entry name" value="Peptidase S8/S53 domain"/>
    <property type="match status" value="1"/>
</dbReference>
<dbReference type="InterPro" id="IPR036852">
    <property type="entry name" value="Peptidase_S8/S53_dom_sf"/>
</dbReference>